<dbReference type="EMBL" id="QKWP01000718">
    <property type="protein sequence ID" value="RIB15842.1"/>
    <property type="molecule type" value="Genomic_DNA"/>
</dbReference>
<dbReference type="SUPFAM" id="SSF52540">
    <property type="entry name" value="P-loop containing nucleoside triphosphate hydrolases"/>
    <property type="match status" value="2"/>
</dbReference>
<dbReference type="Gene3D" id="3.40.50.300">
    <property type="entry name" value="P-loop containing nucleotide triphosphate hydrolases"/>
    <property type="match status" value="2"/>
</dbReference>
<protein>
    <submittedName>
        <fullName evidence="13">P-loop containing nucleoside triphosphate hydrolase protein</fullName>
    </submittedName>
</protein>
<dbReference type="OrthoDB" id="6500128at2759"/>
<evidence type="ECO:0000256" key="5">
    <source>
        <dbReference type="ARBA" id="ARBA00022741"/>
    </source>
</evidence>
<evidence type="ECO:0000256" key="7">
    <source>
        <dbReference type="ARBA" id="ARBA00022989"/>
    </source>
</evidence>
<dbReference type="STRING" id="44941.A0A397V1H4"/>
<evidence type="ECO:0000256" key="3">
    <source>
        <dbReference type="ARBA" id="ARBA00022692"/>
    </source>
</evidence>
<dbReference type="PROSITE" id="PS50929">
    <property type="entry name" value="ABC_TM1F"/>
    <property type="match status" value="2"/>
</dbReference>
<dbReference type="FunFam" id="3.40.50.300:FF:001354">
    <property type="entry name" value="ATP-binding cassette (ABC) transporter, putative"/>
    <property type="match status" value="1"/>
</dbReference>
<keyword evidence="7 10" id="KW-1133">Transmembrane helix</keyword>
<feature type="compositionally biased region" description="Acidic residues" evidence="9">
    <location>
        <begin position="1337"/>
        <end position="1356"/>
    </location>
</feature>
<keyword evidence="5" id="KW-0547">Nucleotide-binding</keyword>
<dbReference type="SMART" id="SM00382">
    <property type="entry name" value="AAA"/>
    <property type="match status" value="2"/>
</dbReference>
<dbReference type="InterPro" id="IPR011527">
    <property type="entry name" value="ABC1_TM_dom"/>
</dbReference>
<dbReference type="GO" id="GO:0005524">
    <property type="term" value="F:ATP binding"/>
    <property type="evidence" value="ECO:0007669"/>
    <property type="project" value="UniProtKB-KW"/>
</dbReference>
<evidence type="ECO:0000256" key="1">
    <source>
        <dbReference type="ARBA" id="ARBA00004141"/>
    </source>
</evidence>
<gene>
    <name evidence="13" type="ORF">C2G38_1971163</name>
</gene>
<dbReference type="SUPFAM" id="SSF90123">
    <property type="entry name" value="ABC transporter transmembrane region"/>
    <property type="match status" value="2"/>
</dbReference>
<evidence type="ECO:0000256" key="8">
    <source>
        <dbReference type="ARBA" id="ARBA00023136"/>
    </source>
</evidence>
<dbReference type="Pfam" id="PF00664">
    <property type="entry name" value="ABC_membrane"/>
    <property type="match status" value="2"/>
</dbReference>
<feature type="transmembrane region" description="Helical" evidence="10">
    <location>
        <begin position="411"/>
        <end position="426"/>
    </location>
</feature>
<evidence type="ECO:0000313" key="14">
    <source>
        <dbReference type="Proteomes" id="UP000266673"/>
    </source>
</evidence>
<dbReference type="InterPro" id="IPR036640">
    <property type="entry name" value="ABC1_TM_sf"/>
</dbReference>
<feature type="transmembrane region" description="Helical" evidence="10">
    <location>
        <begin position="757"/>
        <end position="780"/>
    </location>
</feature>
<dbReference type="PANTHER" id="PTHR24223">
    <property type="entry name" value="ATP-BINDING CASSETTE SUB-FAMILY C"/>
    <property type="match status" value="1"/>
</dbReference>
<evidence type="ECO:0000256" key="2">
    <source>
        <dbReference type="ARBA" id="ARBA00022448"/>
    </source>
</evidence>
<name>A0A397V1H4_9GLOM</name>
<evidence type="ECO:0000259" key="12">
    <source>
        <dbReference type="PROSITE" id="PS50929"/>
    </source>
</evidence>
<evidence type="ECO:0000256" key="10">
    <source>
        <dbReference type="SAM" id="Phobius"/>
    </source>
</evidence>
<feature type="transmembrane region" description="Helical" evidence="10">
    <location>
        <begin position="1013"/>
        <end position="1032"/>
    </location>
</feature>
<keyword evidence="8 10" id="KW-0472">Membrane</keyword>
<evidence type="ECO:0000256" key="4">
    <source>
        <dbReference type="ARBA" id="ARBA00022737"/>
    </source>
</evidence>
<keyword evidence="13" id="KW-0378">Hydrolase</keyword>
<dbReference type="FunFam" id="1.20.1560.10:FF:000013">
    <property type="entry name" value="ABC transporter C family member 2"/>
    <property type="match status" value="1"/>
</dbReference>
<dbReference type="CDD" id="cd03244">
    <property type="entry name" value="ABCC_MRP_domain2"/>
    <property type="match status" value="1"/>
</dbReference>
<comment type="caution">
    <text evidence="13">The sequence shown here is derived from an EMBL/GenBank/DDBJ whole genome shotgun (WGS) entry which is preliminary data.</text>
</comment>
<evidence type="ECO:0000256" key="6">
    <source>
        <dbReference type="ARBA" id="ARBA00022840"/>
    </source>
</evidence>
<dbReference type="Proteomes" id="UP000266673">
    <property type="component" value="Unassembled WGS sequence"/>
</dbReference>
<dbReference type="CDD" id="cd18604">
    <property type="entry name" value="ABC_6TM_VMR1_D2_like"/>
    <property type="match status" value="1"/>
</dbReference>
<dbReference type="PROSITE" id="PS51257">
    <property type="entry name" value="PROKAR_LIPOPROTEIN"/>
    <property type="match status" value="1"/>
</dbReference>
<feature type="transmembrane region" description="Helical" evidence="10">
    <location>
        <begin position="54"/>
        <end position="74"/>
    </location>
</feature>
<sequence length="1356" mass="155817">MTRRNQTQYAFIKQLLILYTLLFIIACLNLRSIIRNDAKNGTDDESDDITERIVFIFAVWNVCTCGVLFVSSFLRPRNPELMYTRNRMISRDTIASLWSFISFSWMAPIIKLSNGHDLTVDDLWELPFRCQVTHCYLEFDQVQNTDLLTRLLRANYVNLVFFIVIAILRSIFSLITPFFLYRLLVYMSNNEAKKYTEEPYIYVFGILCSELASVVFLNQLNYQMSWLNIRVEQMLSLLMYEKQLCLKTTLTKVKDDRSNNVLTTEVYDIAGFFSNLPFLLTIPLEIIAITIFLYYLLGVSSIAGVVMLIACLWYNKRYGKHVNRLQKRVKRARSGRVNEIFELLNVVRTIKMLAWERSFHDKLMLSRQIELDQLQHFFWRTTLLSLLVHLTQFFVTLLTFTFYTIIFKNNLTAPIVFTGFMLFNILKQSMQLYPDLVAELKALVVSVRRIEKFLNEIEIQKLSSSNSMVTNIGFTGVNVAWKDDIIRGPNDFILKNVNLKFPIGKLSLVCGHKSSGKTLLLLSLLRETSLLCGTIHFPTAKVAYVPQQPWLENSTIRENILFGSNFEEERYWNVVDACGLLKDFENLEQADFTEYNNKDLELSDEQKARVALARALYSDAQFLLLDDFLSIMDSTTARQIINNCVKGPFITGRTVIIVTYYIRDLLDISDYIVILGGGTVIAQGTSGQMLDSEALANEMFRSNKDAKHDQVDTITQNAFNQTVEKYDKKIWATYEVHSQVKEPFNLYFFYIKSSGGLLLWIMLILLLIIIRVLMVGETYWLKEWSELLYDYDDLIQIRFIAIYILIASMSALFITFRMACQLLISIKGSKTLFSKLLNTILKAPFTFFDTAPFGKVMNRFSKDLGIIDQGLVTIMSNFLGNMIGTISILVVITVITRQFLFVSIIVVALCLIISSVYINVSRELKRLQSITRSPVVSWFNETNIGITTIRAFAAERRFIKKFIDRLNTSNRTTYLLHMSNRWMHVRIGSIGALASYCVGIFILWQHASIDASLAGFCMIYALGFVPIVAVLIKDYSVVDTGLKSVEHIKEYVNMPQEPSSMITNTCPPAAWPTDGNIKVFGLTVHYSLNDEPALSDIKFSVKAEEKIGIIGRKGAGKTTLANSFLRLTEATKGQIVIDGIDISTLRLEDLRTRLTIIPQDPILFEGTVRSNLDIREEYNDQDLWESLRRVHLVHFEEENGQILVIGPITSLDDPVNEGGSNFSRGERQLICFARTLLRRSKIVIMDEVTTDLDIEMTNKIQEIIHNEFQHTTVFCISHSFDMIINFDQILVLDEGRVAEFDTPYNLIKNPDSTFRYLCEQTGEMEVLMETMRLNHQEEDEDDGDYDDTDEVETEVE</sequence>
<comment type="subcellular location">
    <subcellularLocation>
        <location evidence="1">Membrane</location>
        <topology evidence="1">Multi-pass membrane protein</topology>
    </subcellularLocation>
</comment>
<keyword evidence="14" id="KW-1185">Reference proteome</keyword>
<evidence type="ECO:0000256" key="9">
    <source>
        <dbReference type="SAM" id="MobiDB-lite"/>
    </source>
</evidence>
<keyword evidence="2" id="KW-0813">Transport</keyword>
<feature type="transmembrane region" description="Helical" evidence="10">
    <location>
        <begin position="899"/>
        <end position="920"/>
    </location>
</feature>
<accession>A0A397V1H4</accession>
<feature type="domain" description="ABC transmembrane type-1" evidence="12">
    <location>
        <begin position="160"/>
        <end position="442"/>
    </location>
</feature>
<keyword evidence="6" id="KW-0067">ATP-binding</keyword>
<dbReference type="CDD" id="cd18596">
    <property type="entry name" value="ABC_6TM_VMR1_D1_like"/>
    <property type="match status" value="1"/>
</dbReference>
<keyword evidence="4" id="KW-0677">Repeat</keyword>
<dbReference type="PROSITE" id="PS50893">
    <property type="entry name" value="ABC_TRANSPORTER_2"/>
    <property type="match status" value="2"/>
</dbReference>
<dbReference type="GO" id="GO:0016887">
    <property type="term" value="F:ATP hydrolysis activity"/>
    <property type="evidence" value="ECO:0007669"/>
    <property type="project" value="InterPro"/>
</dbReference>
<evidence type="ECO:0000313" key="13">
    <source>
        <dbReference type="EMBL" id="RIB15842.1"/>
    </source>
</evidence>
<proteinExistence type="predicted"/>
<feature type="transmembrane region" description="Helical" evidence="10">
    <location>
        <begin position="12"/>
        <end position="34"/>
    </location>
</feature>
<feature type="transmembrane region" description="Helical" evidence="10">
    <location>
        <begin position="800"/>
        <end position="820"/>
    </location>
</feature>
<reference evidence="13 14" key="1">
    <citation type="submission" date="2018-06" db="EMBL/GenBank/DDBJ databases">
        <title>Comparative genomics reveals the genomic features of Rhizophagus irregularis, R. cerebriforme, R. diaphanum and Gigaspora rosea, and their symbiotic lifestyle signature.</title>
        <authorList>
            <person name="Morin E."/>
            <person name="San Clemente H."/>
            <person name="Chen E.C.H."/>
            <person name="De La Providencia I."/>
            <person name="Hainaut M."/>
            <person name="Kuo A."/>
            <person name="Kohler A."/>
            <person name="Murat C."/>
            <person name="Tang N."/>
            <person name="Roy S."/>
            <person name="Loubradou J."/>
            <person name="Henrissat B."/>
            <person name="Grigoriev I.V."/>
            <person name="Corradi N."/>
            <person name="Roux C."/>
            <person name="Martin F.M."/>
        </authorList>
    </citation>
    <scope>NUCLEOTIDE SEQUENCE [LARGE SCALE GENOMIC DNA]</scope>
    <source>
        <strain evidence="13 14">DAOM 194757</strain>
    </source>
</reference>
<feature type="transmembrane region" description="Helical" evidence="10">
    <location>
        <begin position="383"/>
        <end position="405"/>
    </location>
</feature>
<dbReference type="PANTHER" id="PTHR24223:SF353">
    <property type="entry name" value="ABC TRANSPORTER ATP-BINDING PROTEIN_PERMEASE VMR1-RELATED"/>
    <property type="match status" value="1"/>
</dbReference>
<dbReference type="InterPro" id="IPR027417">
    <property type="entry name" value="P-loop_NTPase"/>
</dbReference>
<dbReference type="Gene3D" id="1.20.1560.10">
    <property type="entry name" value="ABC transporter type 1, transmembrane domain"/>
    <property type="match status" value="2"/>
</dbReference>
<dbReference type="Pfam" id="PF00005">
    <property type="entry name" value="ABC_tran"/>
    <property type="match status" value="2"/>
</dbReference>
<feature type="domain" description="ABC transporter" evidence="11">
    <location>
        <begin position="472"/>
        <end position="702"/>
    </location>
</feature>
<dbReference type="InterPro" id="IPR003593">
    <property type="entry name" value="AAA+_ATPase"/>
</dbReference>
<feature type="domain" description="ABC transmembrane type-1" evidence="12">
    <location>
        <begin position="761"/>
        <end position="1040"/>
    </location>
</feature>
<dbReference type="GO" id="GO:0140359">
    <property type="term" value="F:ABC-type transporter activity"/>
    <property type="evidence" value="ECO:0007669"/>
    <property type="project" value="InterPro"/>
</dbReference>
<feature type="transmembrane region" description="Helical" evidence="10">
    <location>
        <begin position="286"/>
        <end position="314"/>
    </location>
</feature>
<dbReference type="GO" id="GO:0016020">
    <property type="term" value="C:membrane"/>
    <property type="evidence" value="ECO:0007669"/>
    <property type="project" value="UniProtKB-SubCell"/>
</dbReference>
<feature type="region of interest" description="Disordered" evidence="9">
    <location>
        <begin position="1335"/>
        <end position="1356"/>
    </location>
</feature>
<feature type="transmembrane region" description="Helical" evidence="10">
    <location>
        <begin position="156"/>
        <end position="180"/>
    </location>
</feature>
<dbReference type="InterPro" id="IPR050173">
    <property type="entry name" value="ABC_transporter_C-like"/>
</dbReference>
<feature type="transmembrane region" description="Helical" evidence="10">
    <location>
        <begin position="200"/>
        <end position="220"/>
    </location>
</feature>
<feature type="transmembrane region" description="Helical" evidence="10">
    <location>
        <begin position="987"/>
        <end position="1007"/>
    </location>
</feature>
<organism evidence="13 14">
    <name type="scientific">Gigaspora rosea</name>
    <dbReference type="NCBI Taxonomy" id="44941"/>
    <lineage>
        <taxon>Eukaryota</taxon>
        <taxon>Fungi</taxon>
        <taxon>Fungi incertae sedis</taxon>
        <taxon>Mucoromycota</taxon>
        <taxon>Glomeromycotina</taxon>
        <taxon>Glomeromycetes</taxon>
        <taxon>Diversisporales</taxon>
        <taxon>Gigasporaceae</taxon>
        <taxon>Gigaspora</taxon>
    </lineage>
</organism>
<feature type="domain" description="ABC transporter" evidence="11">
    <location>
        <begin position="1077"/>
        <end position="1319"/>
    </location>
</feature>
<keyword evidence="3 10" id="KW-0812">Transmembrane</keyword>
<feature type="transmembrane region" description="Helical" evidence="10">
    <location>
        <begin position="871"/>
        <end position="893"/>
    </location>
</feature>
<dbReference type="InterPro" id="IPR003439">
    <property type="entry name" value="ABC_transporter-like_ATP-bd"/>
</dbReference>
<evidence type="ECO:0000259" key="11">
    <source>
        <dbReference type="PROSITE" id="PS50893"/>
    </source>
</evidence>